<keyword evidence="5" id="KW-1185">Reference proteome</keyword>
<protein>
    <recommendedName>
        <fullName evidence="6">BIG2 domain-containing protein</fullName>
    </recommendedName>
</protein>
<dbReference type="OrthoDB" id="2680575at2"/>
<dbReference type="EMBL" id="LDCN01000004">
    <property type="protein sequence ID" value="KLH98238.1"/>
    <property type="molecule type" value="Genomic_DNA"/>
</dbReference>
<organism evidence="3 4">
    <name type="scientific">Brevibacillus formosus</name>
    <dbReference type="NCBI Taxonomy" id="54913"/>
    <lineage>
        <taxon>Bacteria</taxon>
        <taxon>Bacillati</taxon>
        <taxon>Bacillota</taxon>
        <taxon>Bacilli</taxon>
        <taxon>Bacillales</taxon>
        <taxon>Paenibacillaceae</taxon>
        <taxon>Brevibacillus</taxon>
    </lineage>
</organism>
<dbReference type="AlphaFoldDB" id="A0A837KL48"/>
<dbReference type="Proteomes" id="UP000035218">
    <property type="component" value="Unassembled WGS sequence"/>
</dbReference>
<name>A0A837KL48_9BACL</name>
<evidence type="ECO:0000313" key="4">
    <source>
        <dbReference type="Proteomes" id="UP000035218"/>
    </source>
</evidence>
<gene>
    <name evidence="3" type="ORF">AA984_14580</name>
    <name evidence="2" type="ORF">BFO01nite_33250</name>
</gene>
<reference evidence="2 5" key="2">
    <citation type="submission" date="2019-06" db="EMBL/GenBank/DDBJ databases">
        <title>Whole genome shotgun sequence of Brevibacillus formosus NBRC 15716.</title>
        <authorList>
            <person name="Hosoyama A."/>
            <person name="Uohara A."/>
            <person name="Ohji S."/>
            <person name="Ichikawa N."/>
        </authorList>
    </citation>
    <scope>NUCLEOTIDE SEQUENCE [LARGE SCALE GENOMIC DNA]</scope>
    <source>
        <strain evidence="2 5">NBRC 15716</strain>
    </source>
</reference>
<dbReference type="Proteomes" id="UP000319498">
    <property type="component" value="Unassembled WGS sequence"/>
</dbReference>
<evidence type="ECO:0000313" key="5">
    <source>
        <dbReference type="Proteomes" id="UP000319498"/>
    </source>
</evidence>
<reference evidence="3 4" key="1">
    <citation type="submission" date="2015-05" db="EMBL/GenBank/DDBJ databases">
        <title>Genome sequencing project for genomic taxonomy and phylogenomics of Bacillus-like bacteria.</title>
        <authorList>
            <person name="Liu B."/>
            <person name="Wang J."/>
            <person name="Zhu Y."/>
            <person name="Liu G."/>
            <person name="Chen Q."/>
            <person name="Chen Z."/>
            <person name="Lan J."/>
            <person name="Che J."/>
            <person name="Ge C."/>
            <person name="Shi H."/>
            <person name="Pan Z."/>
            <person name="Liu X."/>
        </authorList>
    </citation>
    <scope>NUCLEOTIDE SEQUENCE [LARGE SCALE GENOMIC DNA]</scope>
    <source>
        <strain evidence="3 4">DSM 9885</strain>
    </source>
</reference>
<dbReference type="GeneID" id="87586287"/>
<accession>A0A837KL48</accession>
<dbReference type="RefSeq" id="WP_047070540.1">
    <property type="nucleotide sequence ID" value="NZ_BJOL01000019.1"/>
</dbReference>
<comment type="caution">
    <text evidence="3">The sequence shown here is derived from an EMBL/GenBank/DDBJ whole genome shotgun (WGS) entry which is preliminary data.</text>
</comment>
<keyword evidence="1" id="KW-0732">Signal</keyword>
<evidence type="ECO:0000313" key="2">
    <source>
        <dbReference type="EMBL" id="GED59193.1"/>
    </source>
</evidence>
<feature type="signal peptide" evidence="1">
    <location>
        <begin position="1"/>
        <end position="21"/>
    </location>
</feature>
<dbReference type="EMBL" id="BJOL01000019">
    <property type="protein sequence ID" value="GED59193.1"/>
    <property type="molecule type" value="Genomic_DNA"/>
</dbReference>
<feature type="chain" id="PRO_5038360735" description="BIG2 domain-containing protein" evidence="1">
    <location>
        <begin position="22"/>
        <end position="109"/>
    </location>
</feature>
<evidence type="ECO:0008006" key="6">
    <source>
        <dbReference type="Google" id="ProtNLM"/>
    </source>
</evidence>
<sequence>MKKAVLTLTALASIFSFNLFANDVSAASSQRNNPDQIVANSTMYSSISMRVGEYRLLAGDIVSLSYSNPTDCIGLDGYGKLTAFKPGNGVVVAEWNSGHRVVYSVTVTP</sequence>
<evidence type="ECO:0000313" key="3">
    <source>
        <dbReference type="EMBL" id="KLH98238.1"/>
    </source>
</evidence>
<proteinExistence type="predicted"/>
<evidence type="ECO:0000256" key="1">
    <source>
        <dbReference type="SAM" id="SignalP"/>
    </source>
</evidence>